<keyword evidence="3" id="KW-0804">Transcription</keyword>
<dbReference type="SUPFAM" id="SSF46785">
    <property type="entry name" value="Winged helix' DNA-binding domain"/>
    <property type="match status" value="1"/>
</dbReference>
<dbReference type="PROSITE" id="PS51000">
    <property type="entry name" value="HTH_DEOR_2"/>
    <property type="match status" value="1"/>
</dbReference>
<evidence type="ECO:0000256" key="2">
    <source>
        <dbReference type="ARBA" id="ARBA00023125"/>
    </source>
</evidence>
<dbReference type="AlphaFoldDB" id="A0A6A0BEF5"/>
<comment type="caution">
    <text evidence="5">The sequence shown here is derived from an EMBL/GenBank/DDBJ whole genome shotgun (WGS) entry which is preliminary data.</text>
</comment>
<accession>A0A6A0BEF5</accession>
<evidence type="ECO:0000259" key="4">
    <source>
        <dbReference type="PROSITE" id="PS51000"/>
    </source>
</evidence>
<evidence type="ECO:0000256" key="3">
    <source>
        <dbReference type="ARBA" id="ARBA00023163"/>
    </source>
</evidence>
<gene>
    <name evidence="5" type="ORF">Hs30E_14250</name>
</gene>
<proteinExistence type="predicted"/>
<evidence type="ECO:0000313" key="6">
    <source>
        <dbReference type="Proteomes" id="UP000480303"/>
    </source>
</evidence>
<dbReference type="Gene3D" id="1.10.10.10">
    <property type="entry name" value="Winged helix-like DNA-binding domain superfamily/Winged helix DNA-binding domain"/>
    <property type="match status" value="1"/>
</dbReference>
<dbReference type="SMART" id="SM00420">
    <property type="entry name" value="HTH_DEOR"/>
    <property type="match status" value="1"/>
</dbReference>
<sequence>MLKNERKQKILALVEQAGYVTLETLSQMLDSSESTIRRDLTELDESGKLKRVHGGAERLTTLLHEENVAEKSVKNVQEKRQIAQKAVSKLTNGDVIFMDAGTTVAMMTEFLSKFDKITVVTNSVHTAAILLDKQIKTIIIGGAIKPETDAVIGNFAVQQLMSFNFNKAFVGANGISRNGGVTTPDDEEATIKRLVLRQAKEKFILADKSKLGKTYFAKIAAFDDSIEIITEEIDDLHSHTQSVH</sequence>
<keyword evidence="6" id="KW-1185">Reference proteome</keyword>
<protein>
    <submittedName>
        <fullName evidence="5">DeoR family transcriptional regulator</fullName>
    </submittedName>
</protein>
<dbReference type="Gene3D" id="3.40.50.1360">
    <property type="match status" value="1"/>
</dbReference>
<dbReference type="InterPro" id="IPR050313">
    <property type="entry name" value="Carb_Metab_HTH_regulators"/>
</dbReference>
<dbReference type="Pfam" id="PF08220">
    <property type="entry name" value="HTH_DeoR"/>
    <property type="match status" value="1"/>
</dbReference>
<dbReference type="Proteomes" id="UP000480303">
    <property type="component" value="Unassembled WGS sequence"/>
</dbReference>
<dbReference type="InterPro" id="IPR014036">
    <property type="entry name" value="DeoR-like_C"/>
</dbReference>
<dbReference type="PRINTS" id="PR00037">
    <property type="entry name" value="HTHLACR"/>
</dbReference>
<dbReference type="SMART" id="SM01134">
    <property type="entry name" value="DeoRC"/>
    <property type="match status" value="1"/>
</dbReference>
<dbReference type="SUPFAM" id="SSF100950">
    <property type="entry name" value="NagB/RpiA/CoA transferase-like"/>
    <property type="match status" value="1"/>
</dbReference>
<keyword evidence="1" id="KW-0805">Transcription regulation</keyword>
<reference evidence="5 6" key="1">
    <citation type="submission" date="2020-02" db="EMBL/GenBank/DDBJ databases">
        <title>Draft genome sequence of Lactococcus sp. Hs30E4-3.</title>
        <authorList>
            <person name="Noda S."/>
            <person name="Yuki M."/>
            <person name="Ohkuma M."/>
        </authorList>
    </citation>
    <scope>NUCLEOTIDE SEQUENCE [LARGE SCALE GENOMIC DNA]</scope>
    <source>
        <strain evidence="5 6">Hs30E4-3</strain>
    </source>
</reference>
<dbReference type="EMBL" id="BLLI01000043">
    <property type="protein sequence ID" value="GFH42874.1"/>
    <property type="molecule type" value="Genomic_DNA"/>
</dbReference>
<dbReference type="GO" id="GO:0003677">
    <property type="term" value="F:DNA binding"/>
    <property type="evidence" value="ECO:0007669"/>
    <property type="project" value="UniProtKB-KW"/>
</dbReference>
<dbReference type="PANTHER" id="PTHR30363:SF56">
    <property type="entry name" value="TRANSCRIPTIONAL REGULATOR, DEOR FAMILY"/>
    <property type="match status" value="1"/>
</dbReference>
<dbReference type="RefSeq" id="WP_172209266.1">
    <property type="nucleotide sequence ID" value="NZ_BLLI01000043.1"/>
</dbReference>
<evidence type="ECO:0000256" key="1">
    <source>
        <dbReference type="ARBA" id="ARBA00023015"/>
    </source>
</evidence>
<dbReference type="PANTHER" id="PTHR30363">
    <property type="entry name" value="HTH-TYPE TRANSCRIPTIONAL REGULATOR SRLR-RELATED"/>
    <property type="match status" value="1"/>
</dbReference>
<dbReference type="InterPro" id="IPR037171">
    <property type="entry name" value="NagB/RpiA_transferase-like"/>
</dbReference>
<name>A0A6A0BEF5_9LACT</name>
<dbReference type="PROSITE" id="PS00894">
    <property type="entry name" value="HTH_DEOR_1"/>
    <property type="match status" value="1"/>
</dbReference>
<organism evidence="5 6">
    <name type="scientific">Pseudolactococcus hodotermopsidis</name>
    <dbReference type="NCBI Taxonomy" id="2709157"/>
    <lineage>
        <taxon>Bacteria</taxon>
        <taxon>Bacillati</taxon>
        <taxon>Bacillota</taxon>
        <taxon>Bacilli</taxon>
        <taxon>Lactobacillales</taxon>
        <taxon>Streptococcaceae</taxon>
        <taxon>Pseudolactococcus</taxon>
    </lineage>
</organism>
<evidence type="ECO:0000313" key="5">
    <source>
        <dbReference type="EMBL" id="GFH42874.1"/>
    </source>
</evidence>
<dbReference type="Pfam" id="PF00455">
    <property type="entry name" value="DeoRC"/>
    <property type="match status" value="1"/>
</dbReference>
<dbReference type="GO" id="GO:0003700">
    <property type="term" value="F:DNA-binding transcription factor activity"/>
    <property type="evidence" value="ECO:0007669"/>
    <property type="project" value="InterPro"/>
</dbReference>
<dbReference type="InterPro" id="IPR001034">
    <property type="entry name" value="DeoR_HTH"/>
</dbReference>
<dbReference type="InterPro" id="IPR036388">
    <property type="entry name" value="WH-like_DNA-bd_sf"/>
</dbReference>
<dbReference type="InterPro" id="IPR018356">
    <property type="entry name" value="Tscrpt_reg_HTH_DeoR_CS"/>
</dbReference>
<dbReference type="InterPro" id="IPR036390">
    <property type="entry name" value="WH_DNA-bd_sf"/>
</dbReference>
<keyword evidence="2" id="KW-0238">DNA-binding</keyword>
<feature type="domain" description="HTH deoR-type" evidence="4">
    <location>
        <begin position="3"/>
        <end position="58"/>
    </location>
</feature>